<gene>
    <name evidence="2" type="ORF">GUJ93_ZPchr0013g34297</name>
</gene>
<keyword evidence="3" id="KW-1185">Reference proteome</keyword>
<reference evidence="2" key="2">
    <citation type="submission" date="2021-02" db="EMBL/GenBank/DDBJ databases">
        <authorList>
            <person name="Kimball J.A."/>
            <person name="Haas M.W."/>
            <person name="Macchietto M."/>
            <person name="Kono T."/>
            <person name="Duquette J."/>
            <person name="Shao M."/>
        </authorList>
    </citation>
    <scope>NUCLEOTIDE SEQUENCE</scope>
    <source>
        <tissue evidence="2">Fresh leaf tissue</tissue>
    </source>
</reference>
<feature type="compositionally biased region" description="Basic and acidic residues" evidence="1">
    <location>
        <begin position="96"/>
        <end position="109"/>
    </location>
</feature>
<evidence type="ECO:0000256" key="1">
    <source>
        <dbReference type="SAM" id="MobiDB-lite"/>
    </source>
</evidence>
<evidence type="ECO:0000313" key="3">
    <source>
        <dbReference type="Proteomes" id="UP000729402"/>
    </source>
</evidence>
<protein>
    <submittedName>
        <fullName evidence="2">Uncharacterized protein</fullName>
    </submittedName>
</protein>
<accession>A0A8J5X012</accession>
<name>A0A8J5X012_ZIZPA</name>
<evidence type="ECO:0000313" key="2">
    <source>
        <dbReference type="EMBL" id="KAG8096768.1"/>
    </source>
</evidence>
<comment type="caution">
    <text evidence="2">The sequence shown here is derived from an EMBL/GenBank/DDBJ whole genome shotgun (WGS) entry which is preliminary data.</text>
</comment>
<feature type="region of interest" description="Disordered" evidence="1">
    <location>
        <begin position="1"/>
        <end position="23"/>
    </location>
</feature>
<sequence>MNLLSRLGSIGTQSPLAVGSDPTAERDCALHSDLVQAVALRGAVADREVALRVQLSGPGSAVEADREGGRAVESRHAVQAGEGGARSSPGGCALRADGREALRAERTDE</sequence>
<dbReference type="Proteomes" id="UP000729402">
    <property type="component" value="Unassembled WGS sequence"/>
</dbReference>
<dbReference type="AlphaFoldDB" id="A0A8J5X012"/>
<proteinExistence type="predicted"/>
<reference evidence="2" key="1">
    <citation type="journal article" date="2021" name="bioRxiv">
        <title>Whole Genome Assembly and Annotation of Northern Wild Rice, Zizania palustris L., Supports a Whole Genome Duplication in the Zizania Genus.</title>
        <authorList>
            <person name="Haas M."/>
            <person name="Kono T."/>
            <person name="Macchietto M."/>
            <person name="Millas R."/>
            <person name="McGilp L."/>
            <person name="Shao M."/>
            <person name="Duquette J."/>
            <person name="Hirsch C.N."/>
            <person name="Kimball J."/>
        </authorList>
    </citation>
    <scope>NUCLEOTIDE SEQUENCE</scope>
    <source>
        <tissue evidence="2">Fresh leaf tissue</tissue>
    </source>
</reference>
<feature type="compositionally biased region" description="Basic and acidic residues" evidence="1">
    <location>
        <begin position="63"/>
        <end position="76"/>
    </location>
</feature>
<dbReference type="EMBL" id="JAAALK010000079">
    <property type="protein sequence ID" value="KAG8096768.1"/>
    <property type="molecule type" value="Genomic_DNA"/>
</dbReference>
<organism evidence="2 3">
    <name type="scientific">Zizania palustris</name>
    <name type="common">Northern wild rice</name>
    <dbReference type="NCBI Taxonomy" id="103762"/>
    <lineage>
        <taxon>Eukaryota</taxon>
        <taxon>Viridiplantae</taxon>
        <taxon>Streptophyta</taxon>
        <taxon>Embryophyta</taxon>
        <taxon>Tracheophyta</taxon>
        <taxon>Spermatophyta</taxon>
        <taxon>Magnoliopsida</taxon>
        <taxon>Liliopsida</taxon>
        <taxon>Poales</taxon>
        <taxon>Poaceae</taxon>
        <taxon>BOP clade</taxon>
        <taxon>Oryzoideae</taxon>
        <taxon>Oryzeae</taxon>
        <taxon>Zizaniinae</taxon>
        <taxon>Zizania</taxon>
    </lineage>
</organism>
<feature type="region of interest" description="Disordered" evidence="1">
    <location>
        <begin position="58"/>
        <end position="109"/>
    </location>
</feature>